<comment type="subcellular location">
    <subcellularLocation>
        <location evidence="3">Cytoplasm</location>
    </subcellularLocation>
</comment>
<name>A0A7Y7U642_9BACT</name>
<dbReference type="SUPFAM" id="SSF52467">
    <property type="entry name" value="DHS-like NAD/FAD-binding domain"/>
    <property type="match status" value="1"/>
</dbReference>
<feature type="binding site" evidence="3">
    <location>
        <position position="53"/>
    </location>
    <ligand>
        <name>substrate</name>
    </ligand>
</feature>
<comment type="similarity">
    <text evidence="3">Belongs to the sirtuin family. Class III subfamily.</text>
</comment>
<feature type="binding site" evidence="3">
    <location>
        <begin position="170"/>
        <end position="172"/>
    </location>
    <ligand>
        <name>NAD(+)</name>
        <dbReference type="ChEBI" id="CHEBI:57540"/>
    </ligand>
</feature>
<dbReference type="InterPro" id="IPR027546">
    <property type="entry name" value="Sirtuin_class_III"/>
</dbReference>
<gene>
    <name evidence="3" type="primary">cobB</name>
    <name evidence="6" type="ORF">HW554_07890</name>
</gene>
<accession>A0A7Y7U642</accession>
<dbReference type="EMBL" id="JABKAU010000011">
    <property type="protein sequence ID" value="NVO31125.1"/>
    <property type="molecule type" value="Genomic_DNA"/>
</dbReference>
<evidence type="ECO:0000259" key="5">
    <source>
        <dbReference type="PROSITE" id="PS50305"/>
    </source>
</evidence>
<proteinExistence type="inferred from homology"/>
<comment type="catalytic activity">
    <reaction evidence="3">
        <text>N(6)-acetyl-L-lysyl-[protein] + NAD(+) + H2O = 2''-O-acetyl-ADP-D-ribose + nicotinamide + L-lysyl-[protein]</text>
        <dbReference type="Rhea" id="RHEA:43636"/>
        <dbReference type="Rhea" id="RHEA-COMP:9752"/>
        <dbReference type="Rhea" id="RHEA-COMP:10731"/>
        <dbReference type="ChEBI" id="CHEBI:15377"/>
        <dbReference type="ChEBI" id="CHEBI:17154"/>
        <dbReference type="ChEBI" id="CHEBI:29969"/>
        <dbReference type="ChEBI" id="CHEBI:57540"/>
        <dbReference type="ChEBI" id="CHEBI:61930"/>
        <dbReference type="ChEBI" id="CHEBI:83767"/>
        <dbReference type="EC" id="2.3.1.286"/>
    </reaction>
</comment>
<dbReference type="InterPro" id="IPR050134">
    <property type="entry name" value="NAD-dep_sirtuin_deacylases"/>
</dbReference>
<keyword evidence="7" id="KW-1185">Reference proteome</keyword>
<feature type="binding site" evidence="3">
    <location>
        <begin position="86"/>
        <end position="89"/>
    </location>
    <ligand>
        <name>NAD(+)</name>
        <dbReference type="ChEBI" id="CHEBI:57540"/>
    </ligand>
</feature>
<dbReference type="GO" id="GO:0070403">
    <property type="term" value="F:NAD+ binding"/>
    <property type="evidence" value="ECO:0007669"/>
    <property type="project" value="UniProtKB-UniRule"/>
</dbReference>
<keyword evidence="3" id="KW-0963">Cytoplasm</keyword>
<evidence type="ECO:0000256" key="1">
    <source>
        <dbReference type="ARBA" id="ARBA00022679"/>
    </source>
</evidence>
<dbReference type="RefSeq" id="WP_176908038.1">
    <property type="nucleotide sequence ID" value="NZ_JABKAU010000011.1"/>
</dbReference>
<evidence type="ECO:0000256" key="3">
    <source>
        <dbReference type="HAMAP-Rule" id="MF_01121"/>
    </source>
</evidence>
<dbReference type="AlphaFoldDB" id="A0A7Y7U642"/>
<dbReference type="InterPro" id="IPR003000">
    <property type="entry name" value="Sirtuin"/>
</dbReference>
<dbReference type="GO" id="GO:0005737">
    <property type="term" value="C:cytoplasm"/>
    <property type="evidence" value="ECO:0007669"/>
    <property type="project" value="UniProtKB-SubCell"/>
</dbReference>
<dbReference type="HAMAP" id="MF_01121">
    <property type="entry name" value="Sirtuin_ClassIII"/>
    <property type="match status" value="1"/>
</dbReference>
<evidence type="ECO:0000313" key="6">
    <source>
        <dbReference type="EMBL" id="NVO31125.1"/>
    </source>
</evidence>
<comment type="caution">
    <text evidence="3 4">Lacks conserved residue(s) required for the propagation of feature annotation.</text>
</comment>
<dbReference type="CDD" id="cd01412">
    <property type="entry name" value="SIRT5_Af1_CobB"/>
    <property type="match status" value="1"/>
</dbReference>
<dbReference type="Proteomes" id="UP000565521">
    <property type="component" value="Unassembled WGS sequence"/>
</dbReference>
<feature type="binding site" evidence="3">
    <location>
        <position position="56"/>
    </location>
    <ligand>
        <name>substrate</name>
    </ligand>
</feature>
<feature type="active site" description="Proton acceptor" evidence="3">
    <location>
        <position position="104"/>
    </location>
</feature>
<feature type="domain" description="Deacetylase sirtuin-type" evidence="5">
    <location>
        <begin position="1"/>
        <end position="228"/>
    </location>
</feature>
<dbReference type="InterPro" id="IPR029035">
    <property type="entry name" value="DHS-like_NAD/FAD-binding_dom"/>
</dbReference>
<keyword evidence="2 3" id="KW-0520">NAD</keyword>
<protein>
    <recommendedName>
        <fullName evidence="3">NAD-dependent protein deacylase</fullName>
        <ecNumber evidence="3">2.3.1.286</ecNumber>
    </recommendedName>
    <alternativeName>
        <fullName evidence="3">Regulatory protein SIR2 homolog</fullName>
    </alternativeName>
</protein>
<organism evidence="6 7">
    <name type="scientific">Hymenobacter lapidiphilus</name>
    <dbReference type="NCBI Taxonomy" id="2608003"/>
    <lineage>
        <taxon>Bacteria</taxon>
        <taxon>Pseudomonadati</taxon>
        <taxon>Bacteroidota</taxon>
        <taxon>Cytophagia</taxon>
        <taxon>Cytophagales</taxon>
        <taxon>Hymenobacteraceae</taxon>
        <taxon>Hymenobacter</taxon>
    </lineage>
</organism>
<dbReference type="EC" id="2.3.1.286" evidence="3"/>
<reference evidence="6 7" key="1">
    <citation type="submission" date="2020-05" db="EMBL/GenBank/DDBJ databases">
        <title>Hymenobacter terrestris sp. nov. and Hymenobacter lapidiphilus sp. nov., isolated from regoliths in Antarctica.</title>
        <authorList>
            <person name="Sedlacek I."/>
            <person name="Pantucek R."/>
            <person name="Zeman M."/>
            <person name="Holochova P."/>
            <person name="Kralova S."/>
            <person name="Stankova E."/>
            <person name="Sedo O."/>
            <person name="Micenkova L."/>
            <person name="Svec P."/>
            <person name="Gupta V."/>
            <person name="Sood U."/>
            <person name="Korpole U.S."/>
            <person name="Lal R."/>
        </authorList>
    </citation>
    <scope>NUCLEOTIDE SEQUENCE [LARGE SCALE GENOMIC DNA]</scope>
    <source>
        <strain evidence="6 7">P5342</strain>
    </source>
</reference>
<evidence type="ECO:0000256" key="2">
    <source>
        <dbReference type="ARBA" id="ARBA00023027"/>
    </source>
</evidence>
<dbReference type="Gene3D" id="3.30.1600.10">
    <property type="entry name" value="SIR2/SIRT2 'Small Domain"/>
    <property type="match status" value="1"/>
</dbReference>
<evidence type="ECO:0000313" key="7">
    <source>
        <dbReference type="Proteomes" id="UP000565521"/>
    </source>
</evidence>
<dbReference type="Pfam" id="PF02146">
    <property type="entry name" value="SIR2"/>
    <property type="match status" value="1"/>
</dbReference>
<evidence type="ECO:0000256" key="4">
    <source>
        <dbReference type="PROSITE-ProRule" id="PRU00236"/>
    </source>
</evidence>
<dbReference type="PROSITE" id="PS50305">
    <property type="entry name" value="SIRTUIN"/>
    <property type="match status" value="1"/>
</dbReference>
<comment type="function">
    <text evidence="3">NAD-dependent lysine deacetylase and desuccinylase that specifically removes acetyl and succinyl groups on target proteins. Modulates the activities of several proteins which are inactive in their acylated form.</text>
</comment>
<comment type="catalytic activity">
    <reaction evidence="3">
        <text>N(6)-succinyl-L-lysyl-[protein] + NAD(+) + H2O = 2''-O-succinyl-ADP-D-ribose + nicotinamide + L-lysyl-[protein]</text>
        <dbReference type="Rhea" id="RHEA:47668"/>
        <dbReference type="Rhea" id="RHEA-COMP:9752"/>
        <dbReference type="Rhea" id="RHEA-COMP:11877"/>
        <dbReference type="ChEBI" id="CHEBI:15377"/>
        <dbReference type="ChEBI" id="CHEBI:17154"/>
        <dbReference type="ChEBI" id="CHEBI:29969"/>
        <dbReference type="ChEBI" id="CHEBI:57540"/>
        <dbReference type="ChEBI" id="CHEBI:87830"/>
        <dbReference type="ChEBI" id="CHEBI:87832"/>
    </reaction>
</comment>
<comment type="caution">
    <text evidence="6">The sequence shown here is derived from an EMBL/GenBank/DDBJ whole genome shotgun (WGS) entry which is preliminary data.</text>
</comment>
<dbReference type="PANTHER" id="PTHR11085:SF4">
    <property type="entry name" value="NAD-DEPENDENT PROTEIN DEACYLASE"/>
    <property type="match status" value="1"/>
</dbReference>
<feature type="binding site" evidence="3">
    <location>
        <position position="214"/>
    </location>
    <ligand>
        <name>NAD(+)</name>
        <dbReference type="ChEBI" id="CHEBI:57540"/>
    </ligand>
</feature>
<dbReference type="GO" id="GO:0017136">
    <property type="term" value="F:histone deacetylase activity, NAD-dependent"/>
    <property type="evidence" value="ECO:0007669"/>
    <property type="project" value="TreeGrafter"/>
</dbReference>
<dbReference type="PANTHER" id="PTHR11085">
    <property type="entry name" value="NAD-DEPENDENT PROTEIN DEACYLASE SIRTUIN-5, MITOCHONDRIAL-RELATED"/>
    <property type="match status" value="1"/>
</dbReference>
<feature type="binding site" evidence="3">
    <location>
        <begin position="9"/>
        <end position="28"/>
    </location>
    <ligand>
        <name>NAD(+)</name>
        <dbReference type="ChEBI" id="CHEBI:57540"/>
    </ligand>
</feature>
<dbReference type="GO" id="GO:0036054">
    <property type="term" value="F:protein-malonyllysine demalonylase activity"/>
    <property type="evidence" value="ECO:0007669"/>
    <property type="project" value="InterPro"/>
</dbReference>
<comment type="domain">
    <text evidence="3">2 residues (Tyr-53 and Arg-56) present in a large hydrophobic pocket are probably involved in substrate specificity. They are important for desuccinylation activity, but dispensable for deacetylation activity.</text>
</comment>
<keyword evidence="1" id="KW-0808">Transferase</keyword>
<dbReference type="GO" id="GO:0036055">
    <property type="term" value="F:protein-succinyllysine desuccinylase activity"/>
    <property type="evidence" value="ECO:0007669"/>
    <property type="project" value="UniProtKB-UniRule"/>
</dbReference>
<dbReference type="Gene3D" id="3.40.50.1220">
    <property type="entry name" value="TPP-binding domain"/>
    <property type="match status" value="1"/>
</dbReference>
<sequence length="232" mass="25422">MKKIVALTGAGISAESGLATFRGSDGLWEGHRIEDVATPEGWAKNPALVLDFYNQRRAAARVAQPNAGHLALAGLEDQFEVVVITQNVDDLHERAGSTKVLHLHGKLFESRSSRHEELVYPMSSDRIELGENCAKGYQLRPNIVWFGEAVPMMEVAMEEVETADVLLVAGTSLQVYPAAGLLDYVPRNAPIYVIDPGRPPIASRPRLHFITEPATTGLPHVARLLRQELADE</sequence>
<dbReference type="InterPro" id="IPR026591">
    <property type="entry name" value="Sirtuin_cat_small_dom_sf"/>
</dbReference>
<dbReference type="InterPro" id="IPR026590">
    <property type="entry name" value="Ssirtuin_cat_dom"/>
</dbReference>